<name>A0ACB0J7B2_TRIPR</name>
<keyword evidence="2" id="KW-1185">Reference proteome</keyword>
<accession>A0ACB0J7B2</accession>
<organism evidence="1 2">
    <name type="scientific">Trifolium pratense</name>
    <name type="common">Red clover</name>
    <dbReference type="NCBI Taxonomy" id="57577"/>
    <lineage>
        <taxon>Eukaryota</taxon>
        <taxon>Viridiplantae</taxon>
        <taxon>Streptophyta</taxon>
        <taxon>Embryophyta</taxon>
        <taxon>Tracheophyta</taxon>
        <taxon>Spermatophyta</taxon>
        <taxon>Magnoliopsida</taxon>
        <taxon>eudicotyledons</taxon>
        <taxon>Gunneridae</taxon>
        <taxon>Pentapetalae</taxon>
        <taxon>rosids</taxon>
        <taxon>fabids</taxon>
        <taxon>Fabales</taxon>
        <taxon>Fabaceae</taxon>
        <taxon>Papilionoideae</taxon>
        <taxon>50 kb inversion clade</taxon>
        <taxon>NPAAA clade</taxon>
        <taxon>Hologalegina</taxon>
        <taxon>IRL clade</taxon>
        <taxon>Trifolieae</taxon>
        <taxon>Trifolium</taxon>
    </lineage>
</organism>
<sequence length="91" mass="10645">MNLIQDDGIELERYWEINISQQHVDQRAFLHFPTIISKAFLTPQQRRISMVLQNTNISVDCEIRMAARNQHERYISVGFNTFLNVANIQPG</sequence>
<reference evidence="1" key="1">
    <citation type="submission" date="2023-10" db="EMBL/GenBank/DDBJ databases">
        <authorList>
            <person name="Rodriguez Cubillos JULIANA M."/>
            <person name="De Vega J."/>
        </authorList>
    </citation>
    <scope>NUCLEOTIDE SEQUENCE</scope>
</reference>
<evidence type="ECO:0000313" key="1">
    <source>
        <dbReference type="EMBL" id="CAJ2640091.1"/>
    </source>
</evidence>
<proteinExistence type="predicted"/>
<evidence type="ECO:0000313" key="2">
    <source>
        <dbReference type="Proteomes" id="UP001177021"/>
    </source>
</evidence>
<dbReference type="EMBL" id="CASHSV030000024">
    <property type="protein sequence ID" value="CAJ2640091.1"/>
    <property type="molecule type" value="Genomic_DNA"/>
</dbReference>
<gene>
    <name evidence="1" type="ORF">MILVUS5_LOCUS10002</name>
</gene>
<dbReference type="Proteomes" id="UP001177021">
    <property type="component" value="Unassembled WGS sequence"/>
</dbReference>
<protein>
    <submittedName>
        <fullName evidence="1">Uncharacterized protein</fullName>
    </submittedName>
</protein>
<comment type="caution">
    <text evidence="1">The sequence shown here is derived from an EMBL/GenBank/DDBJ whole genome shotgun (WGS) entry which is preliminary data.</text>
</comment>